<proteinExistence type="predicted"/>
<dbReference type="EMBL" id="GGEC01050584">
    <property type="protein sequence ID" value="MBX31068.1"/>
    <property type="molecule type" value="Transcribed_RNA"/>
</dbReference>
<organism evidence="2">
    <name type="scientific">Rhizophora mucronata</name>
    <name type="common">Asiatic mangrove</name>
    <dbReference type="NCBI Taxonomy" id="61149"/>
    <lineage>
        <taxon>Eukaryota</taxon>
        <taxon>Viridiplantae</taxon>
        <taxon>Streptophyta</taxon>
        <taxon>Embryophyta</taxon>
        <taxon>Tracheophyta</taxon>
        <taxon>Spermatophyta</taxon>
        <taxon>Magnoliopsida</taxon>
        <taxon>eudicotyledons</taxon>
        <taxon>Gunneridae</taxon>
        <taxon>Pentapetalae</taxon>
        <taxon>rosids</taxon>
        <taxon>fabids</taxon>
        <taxon>Malpighiales</taxon>
        <taxon>Rhizophoraceae</taxon>
        <taxon>Rhizophora</taxon>
    </lineage>
</organism>
<accession>A0A2P2MLF7</accession>
<evidence type="ECO:0000256" key="1">
    <source>
        <dbReference type="SAM" id="Phobius"/>
    </source>
</evidence>
<name>A0A2P2MLF7_RHIMU</name>
<reference evidence="2" key="1">
    <citation type="submission" date="2018-02" db="EMBL/GenBank/DDBJ databases">
        <title>Rhizophora mucronata_Transcriptome.</title>
        <authorList>
            <person name="Meera S.P."/>
            <person name="Sreeshan A."/>
            <person name="Augustine A."/>
        </authorList>
    </citation>
    <scope>NUCLEOTIDE SEQUENCE</scope>
    <source>
        <tissue evidence="2">Leaf</tissue>
    </source>
</reference>
<feature type="transmembrane region" description="Helical" evidence="1">
    <location>
        <begin position="12"/>
        <end position="33"/>
    </location>
</feature>
<sequence>MELLYSLLVIDCGINLLLRVLLAMWLMFFFLFVHSFLTLLIILMTLLVVNLLQLEFLLLLFDFIQPL</sequence>
<dbReference type="AlphaFoldDB" id="A0A2P2MLF7"/>
<keyword evidence="1" id="KW-0472">Membrane</keyword>
<keyword evidence="1" id="KW-1133">Transmembrane helix</keyword>
<evidence type="ECO:0000313" key="2">
    <source>
        <dbReference type="EMBL" id="MBX31068.1"/>
    </source>
</evidence>
<feature type="transmembrane region" description="Helical" evidence="1">
    <location>
        <begin position="39"/>
        <end position="61"/>
    </location>
</feature>
<keyword evidence="1" id="KW-0812">Transmembrane</keyword>
<protein>
    <submittedName>
        <fullName evidence="2">Uncharacterized protein</fullName>
    </submittedName>
</protein>